<dbReference type="PANTHER" id="PTHR44090">
    <property type="entry name" value="WD REPEAT-CONTAINING PROTEIN 61"/>
    <property type="match status" value="1"/>
</dbReference>
<feature type="repeat" description="WD" evidence="3">
    <location>
        <begin position="42"/>
        <end position="77"/>
    </location>
</feature>
<dbReference type="SUPFAM" id="SSF50978">
    <property type="entry name" value="WD40 repeat-like"/>
    <property type="match status" value="1"/>
</dbReference>
<feature type="domain" description="Anaphase-promoting complex subunit 4-like WD40" evidence="5">
    <location>
        <begin position="179"/>
        <end position="234"/>
    </location>
</feature>
<dbReference type="GeneID" id="28976586"/>
<dbReference type="InterPro" id="IPR036322">
    <property type="entry name" value="WD40_repeat_dom_sf"/>
</dbReference>
<sequence length="368" mass="37627">MLSHEANGESATYLLASVSEPDPASTTLPGRSAAQPGHAGGERGHADAIWSSKWAATQGGGEVVVTGSADHTLKLWNPQAPAAPTRTLRSPKGLGVVAVDVDKHDQGASFLVSSTLDSVITRWSVDGEHEARKTFGPAASWDISLHPRAETMSTGGADGKVLVLSSAVDSFGDELATLEAKGSFVTAVEYSKGGNLLAVATDAGYVTLFDAETGSLISSFPAHSAPIRSLSFTSTLLITASDDRRVNVFDLRALTSSAASASGGRRGQVASLGGHEGWVVNVAARNERLLASGSSDGTIKLFDLAAPSLALSTLRDHTGDVWTVAWAPERASGAAGVEGLGGAVAGLGGGRMVSAGEDGRVRWWNGGG</sequence>
<dbReference type="GO" id="GO:0005634">
    <property type="term" value="C:nucleus"/>
    <property type="evidence" value="ECO:0007669"/>
    <property type="project" value="TreeGrafter"/>
</dbReference>
<dbReference type="Proteomes" id="UP000053890">
    <property type="component" value="Unassembled WGS sequence"/>
</dbReference>
<reference evidence="6 7" key="1">
    <citation type="journal article" date="2015" name="Front. Microbiol.">
        <title>Genome sequence of the plant growth promoting endophytic yeast Rhodotorula graminis WP1.</title>
        <authorList>
            <person name="Firrincieli A."/>
            <person name="Otillar R."/>
            <person name="Salamov A."/>
            <person name="Schmutz J."/>
            <person name="Khan Z."/>
            <person name="Redman R.S."/>
            <person name="Fleck N.D."/>
            <person name="Lindquist E."/>
            <person name="Grigoriev I.V."/>
            <person name="Doty S.L."/>
        </authorList>
    </citation>
    <scope>NUCLEOTIDE SEQUENCE [LARGE SCALE GENOMIC DNA]</scope>
    <source>
        <strain evidence="6 7">WP1</strain>
    </source>
</reference>
<evidence type="ECO:0000313" key="7">
    <source>
        <dbReference type="Proteomes" id="UP000053890"/>
    </source>
</evidence>
<feature type="repeat" description="WD" evidence="3">
    <location>
        <begin position="220"/>
        <end position="259"/>
    </location>
</feature>
<dbReference type="PRINTS" id="PR00320">
    <property type="entry name" value="GPROTEINBRPT"/>
</dbReference>
<proteinExistence type="predicted"/>
<keyword evidence="7" id="KW-1185">Reference proteome</keyword>
<gene>
    <name evidence="6" type="ORF">RHOBADRAFT_52036</name>
</gene>
<dbReference type="PANTHER" id="PTHR44090:SF1">
    <property type="entry name" value="SUPERKILLER COMPLEX PROTEIN 8"/>
    <property type="match status" value="1"/>
</dbReference>
<evidence type="ECO:0000256" key="3">
    <source>
        <dbReference type="PROSITE-ProRule" id="PRU00221"/>
    </source>
</evidence>
<evidence type="ECO:0000313" key="6">
    <source>
        <dbReference type="EMBL" id="KPV77080.1"/>
    </source>
</evidence>
<dbReference type="RefSeq" id="XP_018273129.1">
    <property type="nucleotide sequence ID" value="XM_018416138.1"/>
</dbReference>
<evidence type="ECO:0000256" key="1">
    <source>
        <dbReference type="ARBA" id="ARBA00022574"/>
    </source>
</evidence>
<dbReference type="InterPro" id="IPR015943">
    <property type="entry name" value="WD40/YVTN_repeat-like_dom_sf"/>
</dbReference>
<dbReference type="Pfam" id="PF00400">
    <property type="entry name" value="WD40"/>
    <property type="match status" value="3"/>
</dbReference>
<feature type="region of interest" description="Disordered" evidence="4">
    <location>
        <begin position="20"/>
        <end position="45"/>
    </location>
</feature>
<name>A0A194S9D8_RHOGW</name>
<organism evidence="6 7">
    <name type="scientific">Rhodotorula graminis (strain WP1)</name>
    <dbReference type="NCBI Taxonomy" id="578459"/>
    <lineage>
        <taxon>Eukaryota</taxon>
        <taxon>Fungi</taxon>
        <taxon>Dikarya</taxon>
        <taxon>Basidiomycota</taxon>
        <taxon>Pucciniomycotina</taxon>
        <taxon>Microbotryomycetes</taxon>
        <taxon>Sporidiobolales</taxon>
        <taxon>Sporidiobolaceae</taxon>
        <taxon>Rhodotorula</taxon>
    </lineage>
</organism>
<keyword evidence="2" id="KW-0677">Repeat</keyword>
<dbReference type="SMART" id="SM00320">
    <property type="entry name" value="WD40"/>
    <property type="match status" value="7"/>
</dbReference>
<keyword evidence="1 3" id="KW-0853">WD repeat</keyword>
<dbReference type="Pfam" id="PF12894">
    <property type="entry name" value="ANAPC4_WD40"/>
    <property type="match status" value="1"/>
</dbReference>
<accession>A0A194S9D8</accession>
<dbReference type="CDD" id="cd00200">
    <property type="entry name" value="WD40"/>
    <property type="match status" value="1"/>
</dbReference>
<feature type="repeat" description="WD" evidence="3">
    <location>
        <begin position="272"/>
        <end position="312"/>
    </location>
</feature>
<protein>
    <recommendedName>
        <fullName evidence="5">Anaphase-promoting complex subunit 4-like WD40 domain-containing protein</fullName>
    </recommendedName>
</protein>
<dbReference type="InterPro" id="IPR020472">
    <property type="entry name" value="WD40_PAC1"/>
</dbReference>
<evidence type="ECO:0000256" key="4">
    <source>
        <dbReference type="SAM" id="MobiDB-lite"/>
    </source>
</evidence>
<evidence type="ECO:0000256" key="2">
    <source>
        <dbReference type="ARBA" id="ARBA00022737"/>
    </source>
</evidence>
<dbReference type="Gene3D" id="2.130.10.10">
    <property type="entry name" value="YVTN repeat-like/Quinoprotein amine dehydrogenase"/>
    <property type="match status" value="3"/>
</dbReference>
<dbReference type="OMA" id="LDSSMCL"/>
<dbReference type="EMBL" id="KQ474075">
    <property type="protein sequence ID" value="KPV77080.1"/>
    <property type="molecule type" value="Genomic_DNA"/>
</dbReference>
<dbReference type="OrthoDB" id="538223at2759"/>
<dbReference type="InterPro" id="IPR001680">
    <property type="entry name" value="WD40_rpt"/>
</dbReference>
<dbReference type="InterPro" id="IPR024977">
    <property type="entry name" value="Apc4-like_WD40_dom"/>
</dbReference>
<evidence type="ECO:0000259" key="5">
    <source>
        <dbReference type="Pfam" id="PF12894"/>
    </source>
</evidence>
<dbReference type="AlphaFoldDB" id="A0A194S9D8"/>
<dbReference type="PROSITE" id="PS50294">
    <property type="entry name" value="WD_REPEATS_REGION"/>
    <property type="match status" value="1"/>
</dbReference>
<dbReference type="InterPro" id="IPR051510">
    <property type="entry name" value="SKI8"/>
</dbReference>
<dbReference type="GO" id="GO:0032991">
    <property type="term" value="C:protein-containing complex"/>
    <property type="evidence" value="ECO:0007669"/>
    <property type="project" value="UniProtKB-ARBA"/>
</dbReference>
<dbReference type="PROSITE" id="PS50082">
    <property type="entry name" value="WD_REPEATS_2"/>
    <property type="match status" value="3"/>
</dbReference>
<dbReference type="STRING" id="578459.A0A194S9D8"/>